<evidence type="ECO:0000313" key="2">
    <source>
        <dbReference type="Proteomes" id="UP000183918"/>
    </source>
</evidence>
<keyword evidence="2" id="KW-1185">Reference proteome</keyword>
<dbReference type="AlphaFoldDB" id="A0A1H3MI50"/>
<dbReference type="OrthoDB" id="1524661at2"/>
<dbReference type="Gene3D" id="3.90.1140.10">
    <property type="entry name" value="Cyclic phosphodiesterase"/>
    <property type="match status" value="1"/>
</dbReference>
<dbReference type="SUPFAM" id="SSF55144">
    <property type="entry name" value="LigT-like"/>
    <property type="match status" value="1"/>
</dbReference>
<dbReference type="Pfam" id="PF13563">
    <property type="entry name" value="2_5_RNA_ligase2"/>
    <property type="match status" value="1"/>
</dbReference>
<dbReference type="InterPro" id="IPR050580">
    <property type="entry name" value="2H_phosphoesterase_YjcG-like"/>
</dbReference>
<name>A0A1H3MI50_9FIRM</name>
<proteinExistence type="predicted"/>
<gene>
    <name evidence="1" type="ORF">SAMN02910414_02305</name>
</gene>
<dbReference type="STRING" id="1122142.SAMN02910414_02305"/>
<dbReference type="RefSeq" id="WP_074719048.1">
    <property type="nucleotide sequence ID" value="NZ_FNPG01000034.1"/>
</dbReference>
<keyword evidence="1" id="KW-0436">Ligase</keyword>
<dbReference type="EMBL" id="FNPG01000034">
    <property type="protein sequence ID" value="SDY75745.1"/>
    <property type="molecule type" value="Genomic_DNA"/>
</dbReference>
<reference evidence="1 2" key="1">
    <citation type="submission" date="2016-10" db="EMBL/GenBank/DDBJ databases">
        <authorList>
            <person name="de Groot N.N."/>
        </authorList>
    </citation>
    <scope>NUCLEOTIDE SEQUENCE [LARGE SCALE GENOMIC DNA]</scope>
    <source>
        <strain evidence="1 2">DSM 14045</strain>
    </source>
</reference>
<dbReference type="InterPro" id="IPR009097">
    <property type="entry name" value="Cyclic_Pdiesterase"/>
</dbReference>
<dbReference type="PANTHER" id="PTHR40037">
    <property type="entry name" value="PHOSPHOESTERASE YJCG-RELATED"/>
    <property type="match status" value="1"/>
</dbReference>
<sequence>MSLRTIMIFPEFENMDIIDRIRDKYDPLARLVRPHITLVFPFENEMSNEAIKEILIKRLYDVKPFEIVLNGISLQVDKYGNFLLLDVQKGEEDICYIHEVLCKNEFKQFDSDIRYKPHITIGKFQTEKELNNAYNELKNLDESFTTIVNKISVEVIGKNEESIIVIEKML</sequence>
<dbReference type="PANTHER" id="PTHR40037:SF1">
    <property type="entry name" value="PHOSPHOESTERASE SAOUHSC_00951-RELATED"/>
    <property type="match status" value="1"/>
</dbReference>
<organism evidence="1 2">
    <name type="scientific">Lachnobacterium bovis DSM 14045</name>
    <dbReference type="NCBI Taxonomy" id="1122142"/>
    <lineage>
        <taxon>Bacteria</taxon>
        <taxon>Bacillati</taxon>
        <taxon>Bacillota</taxon>
        <taxon>Clostridia</taxon>
        <taxon>Lachnospirales</taxon>
        <taxon>Lachnospiraceae</taxon>
        <taxon>Lachnobacterium</taxon>
    </lineage>
</organism>
<dbReference type="GO" id="GO:0016874">
    <property type="term" value="F:ligase activity"/>
    <property type="evidence" value="ECO:0007669"/>
    <property type="project" value="UniProtKB-KW"/>
</dbReference>
<dbReference type="Proteomes" id="UP000183918">
    <property type="component" value="Unassembled WGS sequence"/>
</dbReference>
<protein>
    <submittedName>
        <fullName evidence="1">2'-5' RNA ligase</fullName>
    </submittedName>
</protein>
<evidence type="ECO:0000313" key="1">
    <source>
        <dbReference type="EMBL" id="SDY75745.1"/>
    </source>
</evidence>
<accession>A0A1H3MI50</accession>